<name>A0A7N2ML14_QUELO</name>
<accession>A0A7N2ML14</accession>
<evidence type="ECO:0000313" key="2">
    <source>
        <dbReference type="Proteomes" id="UP000594261"/>
    </source>
</evidence>
<dbReference type="Gramene" id="QL10p001392:mrna">
    <property type="protein sequence ID" value="QL10p001392:mrna"/>
    <property type="gene ID" value="QL10p001392"/>
</dbReference>
<reference evidence="1" key="2">
    <citation type="submission" date="2021-01" db="UniProtKB">
        <authorList>
            <consortium name="EnsemblPlants"/>
        </authorList>
    </citation>
    <scope>IDENTIFICATION</scope>
</reference>
<dbReference type="EMBL" id="LRBV02000010">
    <property type="status" value="NOT_ANNOTATED_CDS"/>
    <property type="molecule type" value="Genomic_DNA"/>
</dbReference>
<keyword evidence="2" id="KW-1185">Reference proteome</keyword>
<dbReference type="EnsemblPlants" id="QL10p001392:mrna">
    <property type="protein sequence ID" value="QL10p001392:mrna"/>
    <property type="gene ID" value="QL10p001392"/>
</dbReference>
<protein>
    <submittedName>
        <fullName evidence="1">Uncharacterized protein</fullName>
    </submittedName>
</protein>
<dbReference type="AlphaFoldDB" id="A0A7N2ML14"/>
<dbReference type="Proteomes" id="UP000594261">
    <property type="component" value="Chromosome 10"/>
</dbReference>
<organism evidence="1 2">
    <name type="scientific">Quercus lobata</name>
    <name type="common">Valley oak</name>
    <dbReference type="NCBI Taxonomy" id="97700"/>
    <lineage>
        <taxon>Eukaryota</taxon>
        <taxon>Viridiplantae</taxon>
        <taxon>Streptophyta</taxon>
        <taxon>Embryophyta</taxon>
        <taxon>Tracheophyta</taxon>
        <taxon>Spermatophyta</taxon>
        <taxon>Magnoliopsida</taxon>
        <taxon>eudicotyledons</taxon>
        <taxon>Gunneridae</taxon>
        <taxon>Pentapetalae</taxon>
        <taxon>rosids</taxon>
        <taxon>fabids</taxon>
        <taxon>Fagales</taxon>
        <taxon>Fagaceae</taxon>
        <taxon>Quercus</taxon>
    </lineage>
</organism>
<sequence length="97" mass="11244">MIMVRTRFGKMPLKDLTMERKRVEEFEETLIYATHFSEAISVGVLWGKRDHVGALSELIKLAFLLEFNEEAVMFLMKSKNLQVIKDKMFLASAFPSD</sequence>
<dbReference type="InParanoid" id="A0A7N2ML14"/>
<evidence type="ECO:0000313" key="1">
    <source>
        <dbReference type="EnsemblPlants" id="QL10p001392:mrna"/>
    </source>
</evidence>
<reference evidence="1 2" key="1">
    <citation type="journal article" date="2016" name="G3 (Bethesda)">
        <title>First Draft Assembly and Annotation of the Genome of a California Endemic Oak Quercus lobata Nee (Fagaceae).</title>
        <authorList>
            <person name="Sork V.L."/>
            <person name="Fitz-Gibbon S.T."/>
            <person name="Puiu D."/>
            <person name="Crepeau M."/>
            <person name="Gugger P.F."/>
            <person name="Sherman R."/>
            <person name="Stevens K."/>
            <person name="Langley C.H."/>
            <person name="Pellegrini M."/>
            <person name="Salzberg S.L."/>
        </authorList>
    </citation>
    <scope>NUCLEOTIDE SEQUENCE [LARGE SCALE GENOMIC DNA]</scope>
    <source>
        <strain evidence="1 2">cv. SW786</strain>
    </source>
</reference>
<proteinExistence type="predicted"/>